<reference evidence="5 6" key="1">
    <citation type="submission" date="2015-01" db="EMBL/GenBank/DDBJ databases">
        <title>Evolution of Trichinella species and genotypes.</title>
        <authorList>
            <person name="Korhonen P.K."/>
            <person name="Edoardo P."/>
            <person name="Giuseppe L.R."/>
            <person name="Gasser R.B."/>
        </authorList>
    </citation>
    <scope>NUCLEOTIDE SEQUENCE [LARGE SCALE GENOMIC DNA]</scope>
    <source>
        <strain evidence="2">ISS13</strain>
        <strain evidence="1">ISS141</strain>
        <strain evidence="3">ISS470</strain>
    </source>
</reference>
<evidence type="ECO:0000313" key="1">
    <source>
        <dbReference type="EMBL" id="KRX93290.1"/>
    </source>
</evidence>
<evidence type="ECO:0000313" key="4">
    <source>
        <dbReference type="EMBL" id="KRY86686.1"/>
    </source>
</evidence>
<gene>
    <name evidence="2" type="ORF">T4A_5777</name>
    <name evidence="3" type="ORF">T4D_5994</name>
    <name evidence="4" type="ORF">T4D_9708</name>
    <name evidence="1" type="ORF">T4E_5710</name>
</gene>
<dbReference type="EMBL" id="JYDU01000092">
    <property type="protein sequence ID" value="KRX93290.1"/>
    <property type="molecule type" value="Genomic_DNA"/>
</dbReference>
<evidence type="ECO:0000313" key="3">
    <source>
        <dbReference type="EMBL" id="KRY80281.1"/>
    </source>
</evidence>
<dbReference type="EMBL" id="JYDR01000013">
    <property type="protein sequence ID" value="KRY76145.1"/>
    <property type="molecule type" value="Genomic_DNA"/>
</dbReference>
<accession>A0A0V1ER56</accession>
<proteinExistence type="predicted"/>
<dbReference type="EMBL" id="JYDT01000067">
    <property type="protein sequence ID" value="KRY86686.1"/>
    <property type="molecule type" value="Genomic_DNA"/>
</dbReference>
<dbReference type="EMBL" id="JYDT01000632">
    <property type="protein sequence ID" value="KRY80281.1"/>
    <property type="molecule type" value="Genomic_DNA"/>
</dbReference>
<dbReference type="Proteomes" id="UP000054632">
    <property type="component" value="Unassembled WGS sequence"/>
</dbReference>
<dbReference type="Proteomes" id="UP000054995">
    <property type="component" value="Unassembled WGS sequence"/>
</dbReference>
<evidence type="ECO:0000313" key="2">
    <source>
        <dbReference type="EMBL" id="KRY76145.1"/>
    </source>
</evidence>
<dbReference type="AlphaFoldDB" id="A0A0V1ER56"/>
<comment type="caution">
    <text evidence="2">The sequence shown here is derived from an EMBL/GenBank/DDBJ whole genome shotgun (WGS) entry which is preliminary data.</text>
</comment>
<name>A0A0V1ER56_TRIPS</name>
<protein>
    <submittedName>
        <fullName evidence="2">Uncharacterized protein</fullName>
    </submittedName>
</protein>
<evidence type="ECO:0000313" key="6">
    <source>
        <dbReference type="Proteomes" id="UP000054815"/>
    </source>
</evidence>
<evidence type="ECO:0000313" key="7">
    <source>
        <dbReference type="Proteomes" id="UP000054995"/>
    </source>
</evidence>
<organism evidence="2 5">
    <name type="scientific">Trichinella pseudospiralis</name>
    <name type="common">Parasitic roundworm</name>
    <dbReference type="NCBI Taxonomy" id="6337"/>
    <lineage>
        <taxon>Eukaryota</taxon>
        <taxon>Metazoa</taxon>
        <taxon>Ecdysozoa</taxon>
        <taxon>Nematoda</taxon>
        <taxon>Enoplea</taxon>
        <taxon>Dorylaimia</taxon>
        <taxon>Trichinellida</taxon>
        <taxon>Trichinellidae</taxon>
        <taxon>Trichinella</taxon>
    </lineage>
</organism>
<evidence type="ECO:0000313" key="5">
    <source>
        <dbReference type="Proteomes" id="UP000054632"/>
    </source>
</evidence>
<dbReference type="Proteomes" id="UP000054815">
    <property type="component" value="Unassembled WGS sequence"/>
</dbReference>
<sequence length="70" mass="8212">MPYSKYIMRNYAKPVFMSSFQHVAFRLPLTVEADSNKQHSIRSPQSEVTLRPLQRFATIWNKTINVRNGL</sequence>
<keyword evidence="7" id="KW-1185">Reference proteome</keyword>